<dbReference type="InterPro" id="IPR058240">
    <property type="entry name" value="rSAM_sf"/>
</dbReference>
<dbReference type="InterPro" id="IPR023821">
    <property type="entry name" value="rSAM_TatD-assoc"/>
</dbReference>
<evidence type="ECO:0000313" key="8">
    <source>
        <dbReference type="EMBL" id="CUP20119.1"/>
    </source>
</evidence>
<dbReference type="PROSITE" id="PS51918">
    <property type="entry name" value="RADICAL_SAM"/>
    <property type="match status" value="1"/>
</dbReference>
<evidence type="ECO:0000259" key="7">
    <source>
        <dbReference type="PROSITE" id="PS51918"/>
    </source>
</evidence>
<evidence type="ECO:0000256" key="4">
    <source>
        <dbReference type="ARBA" id="ARBA00022723"/>
    </source>
</evidence>
<dbReference type="GO" id="GO:0046872">
    <property type="term" value="F:metal ion binding"/>
    <property type="evidence" value="ECO:0007669"/>
    <property type="project" value="UniProtKB-KW"/>
</dbReference>
<evidence type="ECO:0000313" key="10">
    <source>
        <dbReference type="EMBL" id="RGE68825.1"/>
    </source>
</evidence>
<evidence type="ECO:0000313" key="11">
    <source>
        <dbReference type="Proteomes" id="UP000095765"/>
    </source>
</evidence>
<reference evidence="10 13" key="4">
    <citation type="submission" date="2018-08" db="EMBL/GenBank/DDBJ databases">
        <title>A genome reference for cultivated species of the human gut microbiota.</title>
        <authorList>
            <person name="Zou Y."/>
            <person name="Xue W."/>
            <person name="Luo G."/>
        </authorList>
    </citation>
    <scope>NUCLEOTIDE SEQUENCE [LARGE SCALE GENOMIC DNA]</scope>
    <source>
        <strain evidence="10 13">TF05-12AC</strain>
    </source>
</reference>
<keyword evidence="5" id="KW-0408">Iron</keyword>
<comment type="cofactor">
    <cofactor evidence="1">
        <name>[4Fe-4S] cluster</name>
        <dbReference type="ChEBI" id="CHEBI:49883"/>
    </cofactor>
</comment>
<dbReference type="Gene3D" id="3.20.20.70">
    <property type="entry name" value="Aldolase class I"/>
    <property type="match status" value="1"/>
</dbReference>
<dbReference type="GeneID" id="72464368"/>
<keyword evidence="3" id="KW-0949">S-adenosyl-L-methionine</keyword>
<dbReference type="InterPro" id="IPR007197">
    <property type="entry name" value="rSAM"/>
</dbReference>
<dbReference type="InterPro" id="IPR013785">
    <property type="entry name" value="Aldolase_TIM"/>
</dbReference>
<organism evidence="8 11">
    <name type="scientific">Anaerotruncus colihominis</name>
    <dbReference type="NCBI Taxonomy" id="169435"/>
    <lineage>
        <taxon>Bacteria</taxon>
        <taxon>Bacillati</taxon>
        <taxon>Bacillota</taxon>
        <taxon>Clostridia</taxon>
        <taxon>Eubacteriales</taxon>
        <taxon>Oscillospiraceae</taxon>
        <taxon>Anaerotruncus</taxon>
    </lineage>
</organism>
<dbReference type="SFLD" id="SFLDS00029">
    <property type="entry name" value="Radical_SAM"/>
    <property type="match status" value="1"/>
</dbReference>
<dbReference type="EMBL" id="CZBE01000001">
    <property type="protein sequence ID" value="CUP20119.1"/>
    <property type="molecule type" value="Genomic_DNA"/>
</dbReference>
<evidence type="ECO:0000313" key="12">
    <source>
        <dbReference type="Proteomes" id="UP000196386"/>
    </source>
</evidence>
<dbReference type="InterPro" id="IPR023822">
    <property type="entry name" value="rSAM_TatD-assoc_bac"/>
</dbReference>
<keyword evidence="6" id="KW-0411">Iron-sulfur</keyword>
<dbReference type="EMBL" id="QVME01000002">
    <property type="protein sequence ID" value="RGE68825.1"/>
    <property type="molecule type" value="Genomic_DNA"/>
</dbReference>
<evidence type="ECO:0000313" key="13">
    <source>
        <dbReference type="Proteomes" id="UP000260828"/>
    </source>
</evidence>
<evidence type="ECO:0000256" key="3">
    <source>
        <dbReference type="ARBA" id="ARBA00022691"/>
    </source>
</evidence>
<dbReference type="Proteomes" id="UP000095765">
    <property type="component" value="Unassembled WGS sequence"/>
</dbReference>
<reference evidence="12" key="2">
    <citation type="submission" date="2017-04" db="EMBL/GenBank/DDBJ databases">
        <title>Function of individual gut microbiota members based on whole genome sequencing of pure cultures obtained from chicken caecum.</title>
        <authorList>
            <person name="Medvecky M."/>
            <person name="Cejkova D."/>
            <person name="Polansky O."/>
            <person name="Karasova D."/>
            <person name="Kubasova T."/>
            <person name="Cizek A."/>
            <person name="Rychlik I."/>
        </authorList>
    </citation>
    <scope>NUCLEOTIDE SEQUENCE [LARGE SCALE GENOMIC DNA]</scope>
    <source>
        <strain evidence="12">An175</strain>
    </source>
</reference>
<dbReference type="PANTHER" id="PTHR30352:SF5">
    <property type="entry name" value="PYRUVATE FORMATE-LYASE 1-ACTIVATING ENZYME"/>
    <property type="match status" value="1"/>
</dbReference>
<evidence type="ECO:0000313" key="9">
    <source>
        <dbReference type="EMBL" id="OUP70207.1"/>
    </source>
</evidence>
<dbReference type="CDD" id="cd01335">
    <property type="entry name" value="Radical_SAM"/>
    <property type="match status" value="1"/>
</dbReference>
<keyword evidence="4" id="KW-0479">Metal-binding</keyword>
<dbReference type="Proteomes" id="UP000196386">
    <property type="component" value="Unassembled WGS sequence"/>
</dbReference>
<dbReference type="NCBIfam" id="TIGR04100">
    <property type="entry name" value="rSAM_pair_X"/>
    <property type="match status" value="1"/>
</dbReference>
<dbReference type="Proteomes" id="UP000260828">
    <property type="component" value="Unassembled WGS sequence"/>
</dbReference>
<dbReference type="PANTHER" id="PTHR30352">
    <property type="entry name" value="PYRUVATE FORMATE-LYASE-ACTIVATING ENZYME"/>
    <property type="match status" value="1"/>
</dbReference>
<dbReference type="AlphaFoldDB" id="A0A174LF37"/>
<dbReference type="NCBIfam" id="TIGR04038">
    <property type="entry name" value="tatD_link_rSAM"/>
    <property type="match status" value="1"/>
</dbReference>
<evidence type="ECO:0000256" key="2">
    <source>
        <dbReference type="ARBA" id="ARBA00022485"/>
    </source>
</evidence>
<dbReference type="Pfam" id="PF04055">
    <property type="entry name" value="Radical_SAM"/>
    <property type="match status" value="1"/>
</dbReference>
<dbReference type="SUPFAM" id="SSF102114">
    <property type="entry name" value="Radical SAM enzymes"/>
    <property type="match status" value="1"/>
</dbReference>
<evidence type="ECO:0000256" key="5">
    <source>
        <dbReference type="ARBA" id="ARBA00023004"/>
    </source>
</evidence>
<evidence type="ECO:0000256" key="6">
    <source>
        <dbReference type="ARBA" id="ARBA00023014"/>
    </source>
</evidence>
<reference evidence="9" key="3">
    <citation type="journal article" date="2018" name="BMC Genomics">
        <title>Whole genome sequencing and function prediction of 133 gut anaerobes isolated from chicken caecum in pure cultures.</title>
        <authorList>
            <person name="Medvecky M."/>
            <person name="Cejkova D."/>
            <person name="Polansky O."/>
            <person name="Karasova D."/>
            <person name="Kubasova T."/>
            <person name="Cizek A."/>
            <person name="Rychlik I."/>
        </authorList>
    </citation>
    <scope>NUCLEOTIDE SEQUENCE</scope>
    <source>
        <strain evidence="9">An175</strain>
    </source>
</reference>
<name>A0A174LF37_9FIRM</name>
<gene>
    <name evidence="9" type="ORF">B5F11_06105</name>
    <name evidence="10" type="ORF">DXC40_05910</name>
    <name evidence="8" type="ORF">ERS852551_00067</name>
</gene>
<dbReference type="SFLD" id="SFLDG01111">
    <property type="entry name" value="Uncharacterised_Radical_SAM_Su"/>
    <property type="match status" value="1"/>
</dbReference>
<protein>
    <submittedName>
        <fullName evidence="8">Molybdenum cofactor biosynthesis protein A</fullName>
    </submittedName>
    <submittedName>
        <fullName evidence="9 10">Radical SAM protein</fullName>
    </submittedName>
</protein>
<reference evidence="8 11" key="1">
    <citation type="submission" date="2015-09" db="EMBL/GenBank/DDBJ databases">
        <authorList>
            <consortium name="Pathogen Informatics"/>
        </authorList>
    </citation>
    <scope>NUCLEOTIDE SEQUENCE [LARGE SCALE GENOMIC DNA]</scope>
    <source>
        <strain evidence="8 11">2789STDY5834939</strain>
    </source>
</reference>
<dbReference type="GO" id="GO:0003824">
    <property type="term" value="F:catalytic activity"/>
    <property type="evidence" value="ECO:0007669"/>
    <property type="project" value="InterPro"/>
</dbReference>
<feature type="domain" description="Radical SAM core" evidence="7">
    <location>
        <begin position="6"/>
        <end position="203"/>
    </location>
</feature>
<dbReference type="EMBL" id="NFKP01000005">
    <property type="protein sequence ID" value="OUP70207.1"/>
    <property type="molecule type" value="Genomic_DNA"/>
</dbReference>
<accession>A0A174LF37</accession>
<keyword evidence="2" id="KW-0004">4Fe-4S</keyword>
<dbReference type="InterPro" id="IPR034457">
    <property type="entry name" value="Organic_radical-activating"/>
</dbReference>
<dbReference type="GO" id="GO:0051539">
    <property type="term" value="F:4 iron, 4 sulfur cluster binding"/>
    <property type="evidence" value="ECO:0007669"/>
    <property type="project" value="UniProtKB-KW"/>
</dbReference>
<sequence length="203" mass="22547">MEDILYTYGKNLYVNLTNRCPCNCTFCIRSQKQGLGSAETLWLDHDPSADEVIAAFQAYRLEVFEELIFCGYGEPFCALDNMLAVCRYIRSVSDIKIRVNTNGLGDLINGRETPPLLTGLVDTVSVSLNAPDAQSYLEVTRPSFGIQSFDAMVDFAARCKAASLNTVFSIVDVLPAEEIEACKRLSEQTKIPLRIRHFSGKDA</sequence>
<dbReference type="RefSeq" id="WP_055243649.1">
    <property type="nucleotide sequence ID" value="NZ_CABIWA010000002.1"/>
</dbReference>
<dbReference type="OrthoDB" id="6258756at2"/>
<proteinExistence type="predicted"/>
<evidence type="ECO:0000256" key="1">
    <source>
        <dbReference type="ARBA" id="ARBA00001966"/>
    </source>
</evidence>